<dbReference type="Pfam" id="PF00528">
    <property type="entry name" value="BPD_transp_1"/>
    <property type="match status" value="1"/>
</dbReference>
<protein>
    <submittedName>
        <fullName evidence="9">Sugar ABC transporter permease</fullName>
    </submittedName>
</protein>
<evidence type="ECO:0000256" key="6">
    <source>
        <dbReference type="ARBA" id="ARBA00023136"/>
    </source>
</evidence>
<proteinExistence type="inferred from homology"/>
<dbReference type="PROSITE" id="PS50928">
    <property type="entry name" value="ABC_TM1"/>
    <property type="match status" value="1"/>
</dbReference>
<dbReference type="SUPFAM" id="SSF161098">
    <property type="entry name" value="MetI-like"/>
    <property type="match status" value="1"/>
</dbReference>
<comment type="similarity">
    <text evidence="7">Belongs to the binding-protein-dependent transport system permease family.</text>
</comment>
<feature type="transmembrane region" description="Helical" evidence="7">
    <location>
        <begin position="192"/>
        <end position="213"/>
    </location>
</feature>
<evidence type="ECO:0000256" key="5">
    <source>
        <dbReference type="ARBA" id="ARBA00022989"/>
    </source>
</evidence>
<evidence type="ECO:0000256" key="2">
    <source>
        <dbReference type="ARBA" id="ARBA00022448"/>
    </source>
</evidence>
<reference evidence="9 10" key="1">
    <citation type="journal article" date="2019" name="Int. J. Syst. Evol. Microbiol.">
        <title>The Global Catalogue of Microorganisms (GCM) 10K type strain sequencing project: providing services to taxonomists for standard genome sequencing and annotation.</title>
        <authorList>
            <consortium name="The Broad Institute Genomics Platform"/>
            <consortium name="The Broad Institute Genome Sequencing Center for Infectious Disease"/>
            <person name="Wu L."/>
            <person name="Ma J."/>
        </authorList>
    </citation>
    <scope>NUCLEOTIDE SEQUENCE [LARGE SCALE GENOMIC DNA]</scope>
    <source>
        <strain evidence="9 10">JCM 10977</strain>
    </source>
</reference>
<dbReference type="InterPro" id="IPR000515">
    <property type="entry name" value="MetI-like"/>
</dbReference>
<gene>
    <name evidence="9" type="ORF">GCM10009554_29440</name>
</gene>
<evidence type="ECO:0000259" key="8">
    <source>
        <dbReference type="PROSITE" id="PS50928"/>
    </source>
</evidence>
<dbReference type="CDD" id="cd06261">
    <property type="entry name" value="TM_PBP2"/>
    <property type="match status" value="1"/>
</dbReference>
<evidence type="ECO:0000256" key="7">
    <source>
        <dbReference type="RuleBase" id="RU363032"/>
    </source>
</evidence>
<organism evidence="9 10">
    <name type="scientific">Kribbella koreensis</name>
    <dbReference type="NCBI Taxonomy" id="57909"/>
    <lineage>
        <taxon>Bacteria</taxon>
        <taxon>Bacillati</taxon>
        <taxon>Actinomycetota</taxon>
        <taxon>Actinomycetes</taxon>
        <taxon>Propionibacteriales</taxon>
        <taxon>Kribbellaceae</taxon>
        <taxon>Kribbella</taxon>
    </lineage>
</organism>
<keyword evidence="2 7" id="KW-0813">Transport</keyword>
<dbReference type="Gene3D" id="1.10.3720.10">
    <property type="entry name" value="MetI-like"/>
    <property type="match status" value="1"/>
</dbReference>
<feature type="transmembrane region" description="Helical" evidence="7">
    <location>
        <begin position="30"/>
        <end position="53"/>
    </location>
</feature>
<keyword evidence="4 7" id="KW-0812">Transmembrane</keyword>
<name>A0ABN1QAA1_9ACTN</name>
<accession>A0ABN1QAA1</accession>
<keyword evidence="5 7" id="KW-1133">Transmembrane helix</keyword>
<keyword evidence="10" id="KW-1185">Reference proteome</keyword>
<dbReference type="InterPro" id="IPR051393">
    <property type="entry name" value="ABC_transporter_permease"/>
</dbReference>
<sequence>MTVTPNVVPDGGPQRPAVRRRRRPLTFDRVSFMVVFLGLPLAVFVIFVVSPFVQALWYSLTDWSGFSSKMNFVGFDNYVKLFHDDIFLKAVRNNVELAIVVPIVTIVLALTLATLVTIGGSGTGTVRGLKNSGFYRIVSFFPYVIPAIVIGLIWAQVFTPSTGILDAVLSKIGLHGAADYAWLGDARTAMPASMFVMIWGFVGFYMVLFIAAIRGIDPEVFEAARIDGAGRFRTAISLTLPLIRDNVQTAYIYLGIAALDAFVYMQALNPGGGPQNSTLVMPQQLFTTAFAKGQFGYSTAMGVVLAAVTMLFALLVFTVNTLTGGRERKVRR</sequence>
<evidence type="ECO:0000256" key="1">
    <source>
        <dbReference type="ARBA" id="ARBA00004651"/>
    </source>
</evidence>
<evidence type="ECO:0000313" key="10">
    <source>
        <dbReference type="Proteomes" id="UP001500542"/>
    </source>
</evidence>
<evidence type="ECO:0000313" key="9">
    <source>
        <dbReference type="EMBL" id="GAA0939564.1"/>
    </source>
</evidence>
<dbReference type="Proteomes" id="UP001500542">
    <property type="component" value="Unassembled WGS sequence"/>
</dbReference>
<feature type="transmembrane region" description="Helical" evidence="7">
    <location>
        <begin position="97"/>
        <end position="121"/>
    </location>
</feature>
<feature type="transmembrane region" description="Helical" evidence="7">
    <location>
        <begin position="250"/>
        <end position="267"/>
    </location>
</feature>
<keyword evidence="3" id="KW-1003">Cell membrane</keyword>
<feature type="transmembrane region" description="Helical" evidence="7">
    <location>
        <begin position="300"/>
        <end position="322"/>
    </location>
</feature>
<evidence type="ECO:0000256" key="3">
    <source>
        <dbReference type="ARBA" id="ARBA00022475"/>
    </source>
</evidence>
<dbReference type="PANTHER" id="PTHR30193:SF41">
    <property type="entry name" value="DIACETYLCHITOBIOSE UPTAKE SYSTEM PERMEASE PROTEIN NGCF"/>
    <property type="match status" value="1"/>
</dbReference>
<dbReference type="EMBL" id="BAAAHK010000007">
    <property type="protein sequence ID" value="GAA0939564.1"/>
    <property type="molecule type" value="Genomic_DNA"/>
</dbReference>
<feature type="domain" description="ABC transmembrane type-1" evidence="8">
    <location>
        <begin position="91"/>
        <end position="316"/>
    </location>
</feature>
<comment type="subcellular location">
    <subcellularLocation>
        <location evidence="1 7">Cell membrane</location>
        <topology evidence="1 7">Multi-pass membrane protein</topology>
    </subcellularLocation>
</comment>
<evidence type="ECO:0000256" key="4">
    <source>
        <dbReference type="ARBA" id="ARBA00022692"/>
    </source>
</evidence>
<dbReference type="InterPro" id="IPR035906">
    <property type="entry name" value="MetI-like_sf"/>
</dbReference>
<keyword evidence="6 7" id="KW-0472">Membrane</keyword>
<feature type="transmembrane region" description="Helical" evidence="7">
    <location>
        <begin position="133"/>
        <end position="155"/>
    </location>
</feature>
<dbReference type="PANTHER" id="PTHR30193">
    <property type="entry name" value="ABC TRANSPORTER PERMEASE PROTEIN"/>
    <property type="match status" value="1"/>
</dbReference>
<comment type="caution">
    <text evidence="9">The sequence shown here is derived from an EMBL/GenBank/DDBJ whole genome shotgun (WGS) entry which is preliminary data.</text>
</comment>